<dbReference type="Pfam" id="PF00233">
    <property type="entry name" value="PDEase_I"/>
    <property type="match status" value="1"/>
</dbReference>
<evidence type="ECO:0000256" key="3">
    <source>
        <dbReference type="ARBA" id="ARBA00004236"/>
    </source>
</evidence>
<feature type="binding site" evidence="30">
    <location>
        <position position="447"/>
    </location>
    <ligand>
        <name>Zn(2+)</name>
        <dbReference type="ChEBI" id="CHEBI:29105"/>
        <label>1</label>
    </ligand>
</feature>
<evidence type="ECO:0000256" key="9">
    <source>
        <dbReference type="ARBA" id="ARBA00022490"/>
    </source>
</evidence>
<feature type="binding site" evidence="29">
    <location>
        <position position="447"/>
    </location>
    <ligand>
        <name>AMP</name>
        <dbReference type="ChEBI" id="CHEBI:456215"/>
    </ligand>
</feature>
<comment type="cofactor">
    <cofactor evidence="1">
        <name>Mg(2+)</name>
        <dbReference type="ChEBI" id="CHEBI:18420"/>
    </cofactor>
</comment>
<dbReference type="InterPro" id="IPR036971">
    <property type="entry name" value="PDEase_catalytic_dom_sf"/>
</dbReference>
<dbReference type="SMART" id="SM00471">
    <property type="entry name" value="HDc"/>
    <property type="match status" value="1"/>
</dbReference>
<dbReference type="AlphaFoldDB" id="A0A7K8INC4"/>
<evidence type="ECO:0000256" key="26">
    <source>
        <dbReference type="ARBA" id="ARBA00058327"/>
    </source>
</evidence>
<keyword evidence="9" id="KW-0963">Cytoplasm</keyword>
<feature type="binding site" evidence="29">
    <location>
        <begin position="406"/>
        <end position="410"/>
    </location>
    <ligand>
        <name>AMP</name>
        <dbReference type="ChEBI" id="CHEBI:456215"/>
    </ligand>
</feature>
<dbReference type="PANTHER" id="PTHR11347">
    <property type="entry name" value="CYCLIC NUCLEOTIDE PHOSPHODIESTERASE"/>
    <property type="match status" value="1"/>
</dbReference>
<feature type="binding site" evidence="29">
    <location>
        <position position="558"/>
    </location>
    <ligand>
        <name>AMP</name>
        <dbReference type="ChEBI" id="CHEBI:456215"/>
    </ligand>
</feature>
<dbReference type="GO" id="GO:0005743">
    <property type="term" value="C:mitochondrial inner membrane"/>
    <property type="evidence" value="ECO:0007669"/>
    <property type="project" value="UniProtKB-SubCell"/>
</dbReference>
<evidence type="ECO:0000256" key="5">
    <source>
        <dbReference type="ARBA" id="ARBA00004294"/>
    </source>
</evidence>
<comment type="subcellular location">
    <subcellularLocation>
        <location evidence="3">Cell membrane</location>
    </subcellularLocation>
    <subcellularLocation>
        <location evidence="6">Cytoplasm</location>
    </subcellularLocation>
    <subcellularLocation>
        <location evidence="4">Mitochondrion inner membrane</location>
    </subcellularLocation>
    <subcellularLocation>
        <location evidence="5">Mitochondrion outer membrane</location>
    </subcellularLocation>
</comment>
<evidence type="ECO:0000256" key="21">
    <source>
        <dbReference type="ARBA" id="ARBA00023149"/>
    </source>
</evidence>
<comment type="subunit">
    <text evidence="7">Homodimer.</text>
</comment>
<feature type="binding site" evidence="30">
    <location>
        <position position="558"/>
    </location>
    <ligand>
        <name>Zn(2+)</name>
        <dbReference type="ChEBI" id="CHEBI:29105"/>
        <label>1</label>
    </ligand>
</feature>
<evidence type="ECO:0000256" key="16">
    <source>
        <dbReference type="ARBA" id="ARBA00022801"/>
    </source>
</evidence>
<evidence type="ECO:0000256" key="20">
    <source>
        <dbReference type="ARBA" id="ARBA00023136"/>
    </source>
</evidence>
<dbReference type="FunFam" id="3.30.450.40:FF:000014">
    <property type="entry name" value="Phosphodiesterase"/>
    <property type="match status" value="1"/>
</dbReference>
<dbReference type="SMART" id="SM00065">
    <property type="entry name" value="GAF"/>
    <property type="match status" value="2"/>
</dbReference>
<comment type="catalytic activity">
    <reaction evidence="24">
        <text>a nucleoside 3',5'-cyclic phosphate + H2O = a nucleoside 5'-phosphate + H(+)</text>
        <dbReference type="Rhea" id="RHEA:14653"/>
        <dbReference type="ChEBI" id="CHEBI:15377"/>
        <dbReference type="ChEBI" id="CHEBI:15378"/>
        <dbReference type="ChEBI" id="CHEBI:57867"/>
        <dbReference type="ChEBI" id="CHEBI:58464"/>
        <dbReference type="EC" id="3.1.4.17"/>
    </reaction>
    <physiologicalReaction direction="left-to-right" evidence="24">
        <dbReference type="Rhea" id="RHEA:14654"/>
    </physiologicalReaction>
</comment>
<evidence type="ECO:0000259" key="32">
    <source>
        <dbReference type="PROSITE" id="PS51845"/>
    </source>
</evidence>
<comment type="similarity">
    <text evidence="27">Belongs to the cyclic nucleotide phosphodiesterase family. PDE2 subfamily.</text>
</comment>
<dbReference type="GO" id="GO:0005886">
    <property type="term" value="C:plasma membrane"/>
    <property type="evidence" value="ECO:0007669"/>
    <property type="project" value="UniProtKB-SubCell"/>
</dbReference>
<evidence type="ECO:0000256" key="17">
    <source>
        <dbReference type="ARBA" id="ARBA00022833"/>
    </source>
</evidence>
<comment type="function">
    <text evidence="25">cGMP-activated cyclic nucleotide phosphodiesterase with a dual-specificity for the second messengers cAMP and cGMP, which are key regulators of many important physiological processes. Has a higher efficiency with cGMP compared to cAMP. Plays a role in cell growth and migration.</text>
</comment>
<comment type="function">
    <text evidence="26">Regulates mitochondrial cAMP levels and respiration. Involved in the regulation of mitochondria morphology/dynamics and apoptotic cell death via local modulation of cAMP/PKA signaling in the mitochondrion, including the monitoring of local cAMP levels at the outer mitochondrial membrane and of PKA-dependent phosphorylation of DNM1L.</text>
</comment>
<dbReference type="InterPro" id="IPR002073">
    <property type="entry name" value="PDEase_catalytic_dom"/>
</dbReference>
<dbReference type="GO" id="GO:0004114">
    <property type="term" value="F:3',5'-cyclic-nucleotide phosphodiesterase activity"/>
    <property type="evidence" value="ECO:0007669"/>
    <property type="project" value="UniProtKB-EC"/>
</dbReference>
<keyword evidence="12" id="KW-0677">Repeat</keyword>
<keyword evidence="34" id="KW-1185">Reference proteome</keyword>
<dbReference type="InterPro" id="IPR003018">
    <property type="entry name" value="GAF"/>
</dbReference>
<dbReference type="Gene3D" id="1.10.1300.10">
    <property type="entry name" value="3'5'-cyclic nucleotide phosphodiesterase, catalytic domain"/>
    <property type="match status" value="1"/>
</dbReference>
<feature type="binding site" evidence="30">
    <location>
        <position position="446"/>
    </location>
    <ligand>
        <name>Zn(2+)</name>
        <dbReference type="ChEBI" id="CHEBI:29105"/>
        <label>1</label>
    </ligand>
</feature>
<dbReference type="Gene3D" id="3.30.450.40">
    <property type="match status" value="2"/>
</dbReference>
<keyword evidence="17" id="KW-0862">Zinc</keyword>
<comment type="catalytic activity">
    <reaction evidence="22">
        <text>3',5'-cyclic AMP + H2O = AMP + H(+)</text>
        <dbReference type="Rhea" id="RHEA:25277"/>
        <dbReference type="ChEBI" id="CHEBI:15377"/>
        <dbReference type="ChEBI" id="CHEBI:15378"/>
        <dbReference type="ChEBI" id="CHEBI:58165"/>
        <dbReference type="ChEBI" id="CHEBI:456215"/>
    </reaction>
    <physiologicalReaction direction="left-to-right" evidence="22">
        <dbReference type="Rhea" id="RHEA:25278"/>
    </physiologicalReaction>
</comment>
<dbReference type="EC" id="3.1.4.-" evidence="31"/>
<evidence type="ECO:0000256" key="6">
    <source>
        <dbReference type="ARBA" id="ARBA00004496"/>
    </source>
</evidence>
<comment type="caution">
    <text evidence="33">The sequence shown here is derived from an EMBL/GenBank/DDBJ whole genome shotgun (WGS) entry which is preliminary data.</text>
</comment>
<dbReference type="InterPro" id="IPR029016">
    <property type="entry name" value="GAF-like_dom_sf"/>
</dbReference>
<feature type="active site" description="Proton donor" evidence="28">
    <location>
        <position position="406"/>
    </location>
</feature>
<dbReference type="InterPro" id="IPR023174">
    <property type="entry name" value="PDEase_CS"/>
</dbReference>
<keyword evidence="18" id="KW-0142">cGMP-binding</keyword>
<proteinExistence type="inferred from homology"/>
<feature type="domain" description="PDEase" evidence="32">
    <location>
        <begin position="328"/>
        <end position="652"/>
    </location>
</feature>
<evidence type="ECO:0000256" key="28">
    <source>
        <dbReference type="PIRSR" id="PIRSR623088-1"/>
    </source>
</evidence>
<feature type="binding site" evidence="30">
    <location>
        <position position="447"/>
    </location>
    <ligand>
        <name>Zn(2+)</name>
        <dbReference type="ChEBI" id="CHEBI:29105"/>
        <label>2</label>
    </ligand>
</feature>
<organism evidence="33 34">
    <name type="scientific">Chaetorhynchus papuensis</name>
    <name type="common">pygmy drongo</name>
    <dbReference type="NCBI Taxonomy" id="254446"/>
    <lineage>
        <taxon>Eukaryota</taxon>
        <taxon>Metazoa</taxon>
        <taxon>Chordata</taxon>
        <taxon>Craniata</taxon>
        <taxon>Vertebrata</taxon>
        <taxon>Euteleostomi</taxon>
        <taxon>Archelosauria</taxon>
        <taxon>Archosauria</taxon>
        <taxon>Dinosauria</taxon>
        <taxon>Saurischia</taxon>
        <taxon>Theropoda</taxon>
        <taxon>Coelurosauria</taxon>
        <taxon>Aves</taxon>
        <taxon>Neognathae</taxon>
        <taxon>Neoaves</taxon>
        <taxon>Telluraves</taxon>
        <taxon>Australaves</taxon>
        <taxon>Passeriformes</taxon>
        <taxon>Rhipiduridae</taxon>
        <taxon>Chaetorhynchus</taxon>
    </lineage>
</organism>
<keyword evidence="13" id="KW-0547">Nucleotide-binding</keyword>
<comment type="cofactor">
    <cofactor evidence="31">
        <name>a divalent metal cation</name>
        <dbReference type="ChEBI" id="CHEBI:60240"/>
    </cofactor>
    <text evidence="31">Binds 2 divalent metal cations per subunit. Site 1 may preferentially bind zinc ions, while site 2 has a preference for magnesium and/or manganese ions.</text>
</comment>
<evidence type="ECO:0000256" key="30">
    <source>
        <dbReference type="PIRSR" id="PIRSR623088-3"/>
    </source>
</evidence>
<dbReference type="PROSITE" id="PS00126">
    <property type="entry name" value="PDEASE_I_1"/>
    <property type="match status" value="1"/>
</dbReference>
<keyword evidence="10" id="KW-0140">cGMP</keyword>
<comment type="cofactor">
    <cofactor evidence="2">
        <name>Zn(2+)</name>
        <dbReference type="ChEBI" id="CHEBI:29105"/>
    </cofactor>
</comment>
<feature type="binding site" evidence="29">
    <location>
        <position position="609"/>
    </location>
    <ligand>
        <name>AMP</name>
        <dbReference type="ChEBI" id="CHEBI:456215"/>
    </ligand>
</feature>
<evidence type="ECO:0000256" key="15">
    <source>
        <dbReference type="ARBA" id="ARBA00022792"/>
    </source>
</evidence>
<evidence type="ECO:0000256" key="10">
    <source>
        <dbReference type="ARBA" id="ARBA00022535"/>
    </source>
</evidence>
<comment type="catalytic activity">
    <reaction evidence="23">
        <text>3',5'-cyclic GMP + H2O = GMP + H(+)</text>
        <dbReference type="Rhea" id="RHEA:16957"/>
        <dbReference type="ChEBI" id="CHEBI:15377"/>
        <dbReference type="ChEBI" id="CHEBI:15378"/>
        <dbReference type="ChEBI" id="CHEBI:57746"/>
        <dbReference type="ChEBI" id="CHEBI:58115"/>
    </reaction>
    <physiologicalReaction direction="left-to-right" evidence="23">
        <dbReference type="Rhea" id="RHEA:16958"/>
    </physiologicalReaction>
</comment>
<evidence type="ECO:0000256" key="23">
    <source>
        <dbReference type="ARBA" id="ARBA00033684"/>
    </source>
</evidence>
<name>A0A7K8INC4_9PASS</name>
<dbReference type="FunFam" id="1.10.1300.10:FF:000009">
    <property type="entry name" value="Phosphodiesterase"/>
    <property type="match status" value="1"/>
</dbReference>
<dbReference type="InterPro" id="IPR023088">
    <property type="entry name" value="PDEase"/>
</dbReference>
<keyword evidence="19" id="KW-0496">Mitochondrion</keyword>
<dbReference type="SUPFAM" id="SSF109604">
    <property type="entry name" value="HD-domain/PDEase-like"/>
    <property type="match status" value="1"/>
</dbReference>
<keyword evidence="16 31" id="KW-0378">Hydrolase</keyword>
<keyword evidence="20" id="KW-0472">Membrane</keyword>
<feature type="binding site" evidence="30">
    <location>
        <position position="410"/>
    </location>
    <ligand>
        <name>Zn(2+)</name>
        <dbReference type="ChEBI" id="CHEBI:29105"/>
        <label>1</label>
    </ligand>
</feature>
<evidence type="ECO:0000256" key="24">
    <source>
        <dbReference type="ARBA" id="ARBA00033709"/>
    </source>
</evidence>
<dbReference type="SUPFAM" id="SSF55781">
    <property type="entry name" value="GAF domain-like"/>
    <property type="match status" value="2"/>
</dbReference>
<evidence type="ECO:0000256" key="14">
    <source>
        <dbReference type="ARBA" id="ARBA00022787"/>
    </source>
</evidence>
<accession>A0A7K8INC4</accession>
<evidence type="ECO:0000256" key="2">
    <source>
        <dbReference type="ARBA" id="ARBA00001947"/>
    </source>
</evidence>
<dbReference type="GO" id="GO:0030553">
    <property type="term" value="F:cGMP binding"/>
    <property type="evidence" value="ECO:0007669"/>
    <property type="project" value="UniProtKB-KW"/>
</dbReference>
<dbReference type="PROSITE" id="PS51845">
    <property type="entry name" value="PDEASE_I_2"/>
    <property type="match status" value="1"/>
</dbReference>
<evidence type="ECO:0000256" key="7">
    <source>
        <dbReference type="ARBA" id="ARBA00011738"/>
    </source>
</evidence>
<evidence type="ECO:0000256" key="11">
    <source>
        <dbReference type="ARBA" id="ARBA00022723"/>
    </source>
</evidence>
<evidence type="ECO:0000256" key="25">
    <source>
        <dbReference type="ARBA" id="ARBA00057992"/>
    </source>
</evidence>
<dbReference type="GO" id="GO:0005741">
    <property type="term" value="C:mitochondrial outer membrane"/>
    <property type="evidence" value="ECO:0007669"/>
    <property type="project" value="UniProtKB-SubCell"/>
</dbReference>
<evidence type="ECO:0000256" key="13">
    <source>
        <dbReference type="ARBA" id="ARBA00022741"/>
    </source>
</evidence>
<dbReference type="PRINTS" id="PR00387">
    <property type="entry name" value="PDIESTERASE1"/>
</dbReference>
<dbReference type="InterPro" id="IPR003607">
    <property type="entry name" value="HD/PDEase_dom"/>
</dbReference>
<evidence type="ECO:0000256" key="22">
    <source>
        <dbReference type="ARBA" id="ARBA00033675"/>
    </source>
</evidence>
<evidence type="ECO:0000313" key="33">
    <source>
        <dbReference type="EMBL" id="NXD92214.1"/>
    </source>
</evidence>
<evidence type="ECO:0000256" key="4">
    <source>
        <dbReference type="ARBA" id="ARBA00004273"/>
    </source>
</evidence>
<feature type="non-terminal residue" evidence="33">
    <location>
        <position position="671"/>
    </location>
</feature>
<dbReference type="Proteomes" id="UP000541605">
    <property type="component" value="Unassembled WGS sequence"/>
</dbReference>
<keyword evidence="8" id="KW-1003">Cell membrane</keyword>
<evidence type="ECO:0000256" key="8">
    <source>
        <dbReference type="ARBA" id="ARBA00022475"/>
    </source>
</evidence>
<keyword evidence="11 30" id="KW-0479">Metal-binding</keyword>
<evidence type="ECO:0000313" key="34">
    <source>
        <dbReference type="Proteomes" id="UP000541605"/>
    </source>
</evidence>
<dbReference type="GO" id="GO:0007165">
    <property type="term" value="P:signal transduction"/>
    <property type="evidence" value="ECO:0007669"/>
    <property type="project" value="InterPro"/>
</dbReference>
<dbReference type="Pfam" id="PF01590">
    <property type="entry name" value="GAF"/>
    <property type="match status" value="1"/>
</dbReference>
<keyword evidence="15" id="KW-0999">Mitochondrion inner membrane</keyword>
<dbReference type="GO" id="GO:0046872">
    <property type="term" value="F:metal ion binding"/>
    <property type="evidence" value="ECO:0007669"/>
    <property type="project" value="UniProtKB-KW"/>
</dbReference>
<evidence type="ECO:0000256" key="29">
    <source>
        <dbReference type="PIRSR" id="PIRSR623088-2"/>
    </source>
</evidence>
<evidence type="ECO:0000256" key="12">
    <source>
        <dbReference type="ARBA" id="ARBA00022737"/>
    </source>
</evidence>
<sequence length="671" mass="76372">LKQETQSLCCCLLLVSEDNHQLFCQVVGDRVLDEEISFSLTFGRLGQVVEDKKPITLKDISEEEHKQLSSMLGCEVTSMLCVPVISRATSQVVALACAFNKLSGERCAPASYTDTDEHKIQHCFCYTSTVLTSTLAFQKEQKLKCECQALLQVAKNLFTHLDDVSVLLQEIITEARNLSNAEICSVFLLDRLSHELVAKVFDGGVVDDESYEIRIPADQGIAGHVATTGKILNIKDAYSHPLFYRGVDDSTGFRTRNILCFPIKNESQEVIGVAELVNKINGPWFSKFDEDLATAFSIYCGISIAHVCAGGSSTWRGMGHWLWLLQVSDDEYTKLLSEGIQPVSTIDPNFASFTYTPRSLPEDDTSMAILSMLQDMNFINNYKMDRQTLTRFCLMVKKGYRDPPYHNWMHAFSVSHFCYLLYKNLELVNYLEDIEIFALFISCMCHDLDHRGTNNSFQVASKSVLAALYSSEGSVMERHHFAQAIAILNSQGCNIFDHFSRKDYQRMLDLMRDIILATDLAHHLRIFKDLQKMAEVGYDPKNKQHRSLLLCLLMTSCDLSDQTKGWKTTRKIAELIYKEFFSQGDLEKAMGNSPLEMMDREKAYIPELQISFMEHIAMPIYKLLQDLFPKAAELYERVASNREQWTKVSHKFTIRGLPSNNSLDFLDEEYD</sequence>
<dbReference type="CDD" id="cd00077">
    <property type="entry name" value="HDc"/>
    <property type="match status" value="1"/>
</dbReference>
<evidence type="ECO:0000256" key="18">
    <source>
        <dbReference type="ARBA" id="ARBA00022992"/>
    </source>
</evidence>
<evidence type="ECO:0000256" key="19">
    <source>
        <dbReference type="ARBA" id="ARBA00023128"/>
    </source>
</evidence>
<gene>
    <name evidence="33" type="primary">Pde2a</name>
    <name evidence="33" type="ORF">CHAPAP_R10932</name>
</gene>
<feature type="non-terminal residue" evidence="33">
    <location>
        <position position="1"/>
    </location>
</feature>
<protein>
    <recommendedName>
        <fullName evidence="31">Phosphodiesterase</fullName>
        <ecNumber evidence="31">3.1.4.-</ecNumber>
    </recommendedName>
</protein>
<keyword evidence="21" id="KW-0114">cAMP</keyword>
<evidence type="ECO:0000256" key="31">
    <source>
        <dbReference type="RuleBase" id="RU363067"/>
    </source>
</evidence>
<reference evidence="33 34" key="1">
    <citation type="submission" date="2019-09" db="EMBL/GenBank/DDBJ databases">
        <title>Bird 10,000 Genomes (B10K) Project - Family phase.</title>
        <authorList>
            <person name="Zhang G."/>
        </authorList>
    </citation>
    <scope>NUCLEOTIDE SEQUENCE [LARGE SCALE GENOMIC DNA]</scope>
    <source>
        <strain evidence="33">B10K-CU-031-19</strain>
        <tissue evidence="33">Muscle</tissue>
    </source>
</reference>
<dbReference type="EMBL" id="VWYX01000189">
    <property type="protein sequence ID" value="NXD92214.1"/>
    <property type="molecule type" value="Genomic_DNA"/>
</dbReference>
<evidence type="ECO:0000256" key="27">
    <source>
        <dbReference type="ARBA" id="ARBA00061038"/>
    </source>
</evidence>
<keyword evidence="14" id="KW-1000">Mitochondrion outer membrane</keyword>
<dbReference type="FunFam" id="3.30.450.40:FF:000007">
    <property type="entry name" value="Phosphodiesterase"/>
    <property type="match status" value="1"/>
</dbReference>
<evidence type="ECO:0000256" key="1">
    <source>
        <dbReference type="ARBA" id="ARBA00001946"/>
    </source>
</evidence>